<evidence type="ECO:0000256" key="4">
    <source>
        <dbReference type="ARBA" id="ARBA00023295"/>
    </source>
</evidence>
<dbReference type="EMBL" id="JBIAZU010000008">
    <property type="protein sequence ID" value="MFF5296043.1"/>
    <property type="molecule type" value="Genomic_DNA"/>
</dbReference>
<dbReference type="PROSITE" id="PS00512">
    <property type="entry name" value="ALPHA_GALACTOSIDASE"/>
    <property type="match status" value="1"/>
</dbReference>
<dbReference type="Gene3D" id="2.60.40.1180">
    <property type="entry name" value="Golgi alpha-mannosidase II"/>
    <property type="match status" value="1"/>
</dbReference>
<dbReference type="InterPro" id="IPR031704">
    <property type="entry name" value="Glyco_hydro_36_N"/>
</dbReference>
<dbReference type="EC" id="3.2.1.22" evidence="2 5"/>
<evidence type="ECO:0000256" key="2">
    <source>
        <dbReference type="ARBA" id="ARBA00012755"/>
    </source>
</evidence>
<dbReference type="Gene3D" id="3.20.20.70">
    <property type="entry name" value="Aldolase class I"/>
    <property type="match status" value="1"/>
</dbReference>
<evidence type="ECO:0000259" key="6">
    <source>
        <dbReference type="Pfam" id="PF16874"/>
    </source>
</evidence>
<dbReference type="Gene3D" id="2.70.98.60">
    <property type="entry name" value="alpha-galactosidase from lactobacil brevis"/>
    <property type="match status" value="1"/>
</dbReference>
<sequence length="725" mass="79877">MDEPTGSIVALTAAGVTVLADATAPGLPVIAYWGPALPRLDAFQAVELLRATDLVQGTNNIAARPRVSPLPSHATGWTGRPGLSGSASGIGWSPSFQVKTLSLYAGEERDVSPGRDELTFVSSGPARLLVRAVDDEERLGLELELELLDSGLLRARALVENLVPGAYEINDLVLSFPVPAGATELLDFAGRHNLERVPQRTTLGTGVHLRENRKGRTGADSAYVLHAGTPGFGFADGSIWAVHTAWSGNHTHYAERVFTGEQLIGGGELLLPGEVRLGPGETYRSPWIYAAYGRGLDEIARRFHRHLRARPRPVDTRRPVTLNVWEAVYFDHDLDRLIALAERAASVGVERFVLDDGWFGSRRDDTSGLGDWVVSPDVWPDGLHPLVDRVKRLGMQFGLWFEPEMVNPDSDLARAHPDWIMAARASWPIESRHQQVLNLGIPEAFEHVRGQILAVLGEYDIDYVKWDHNRDLIEAGNQLDHGRPGVHEQTLAFYRLLDEIRAAHPALEIESCSSGGARVDLGVLERADRVWVSDNIDPHDRQAMLRWTTQLIPPELMGSHIASDRSHTTGRRHSVGFRAGTAVFGHLGIEWDLTHATDAQLAELGEWVAFFKEQRGLLFGGDVVRMDGYDDRVLVHGVVTPDRSRALFAMVTLDSPYPDPPVRLRLRGLTPDRLYRIRPVRPVGKAPGWWQTGAVLSGAALEHVGLACPRVHPDQVVLYRADPHG</sequence>
<comment type="caution">
    <text evidence="8">The sequence shown here is derived from an EMBL/GenBank/DDBJ whole genome shotgun (WGS) entry which is preliminary data.</text>
</comment>
<dbReference type="PRINTS" id="PR00743">
    <property type="entry name" value="GLHYDRLASE36"/>
</dbReference>
<gene>
    <name evidence="8" type="ORF">ACFY35_41975</name>
</gene>
<evidence type="ECO:0000256" key="1">
    <source>
        <dbReference type="ARBA" id="ARBA00001255"/>
    </source>
</evidence>
<dbReference type="RefSeq" id="WP_020516246.1">
    <property type="nucleotide sequence ID" value="NZ_JBIAZU010000008.1"/>
</dbReference>
<name>A0ABW6WSM6_9ACTN</name>
<comment type="similarity">
    <text evidence="5">Belongs to the glycosyl hydrolase.</text>
</comment>
<dbReference type="Pfam" id="PF16874">
    <property type="entry name" value="Glyco_hydro_36C"/>
    <property type="match status" value="1"/>
</dbReference>
<dbReference type="PANTHER" id="PTHR43053:SF3">
    <property type="entry name" value="ALPHA-GALACTOSIDASE C-RELATED"/>
    <property type="match status" value="1"/>
</dbReference>
<evidence type="ECO:0000256" key="3">
    <source>
        <dbReference type="ARBA" id="ARBA00022801"/>
    </source>
</evidence>
<feature type="domain" description="Glycosyl hydrolase family 36 N-terminal" evidence="7">
    <location>
        <begin position="26"/>
        <end position="277"/>
    </location>
</feature>
<feature type="domain" description="Glycosyl hydrolase family 36 C-terminal" evidence="6">
    <location>
        <begin position="638"/>
        <end position="710"/>
    </location>
</feature>
<dbReference type="PANTHER" id="PTHR43053">
    <property type="entry name" value="GLYCOSIDASE FAMILY 31"/>
    <property type="match status" value="1"/>
</dbReference>
<accession>A0ABW6WSM6</accession>
<dbReference type="InterPro" id="IPR038417">
    <property type="entry name" value="Alpga-gal_N_sf"/>
</dbReference>
<keyword evidence="9" id="KW-1185">Reference proteome</keyword>
<dbReference type="PIRSF" id="PIRSF005536">
    <property type="entry name" value="Agal"/>
    <property type="match status" value="1"/>
</dbReference>
<organism evidence="8 9">
    <name type="scientific">Paractinoplanes globisporus</name>
    <dbReference type="NCBI Taxonomy" id="113565"/>
    <lineage>
        <taxon>Bacteria</taxon>
        <taxon>Bacillati</taxon>
        <taxon>Actinomycetota</taxon>
        <taxon>Actinomycetes</taxon>
        <taxon>Micromonosporales</taxon>
        <taxon>Micromonosporaceae</taxon>
        <taxon>Paractinoplanes</taxon>
    </lineage>
</organism>
<dbReference type="InterPro" id="IPR031705">
    <property type="entry name" value="Glyco_hydro_36_C"/>
</dbReference>
<keyword evidence="3 5" id="KW-0378">Hydrolase</keyword>
<dbReference type="SUPFAM" id="SSF51445">
    <property type="entry name" value="(Trans)glycosidases"/>
    <property type="match status" value="1"/>
</dbReference>
<comment type="catalytic activity">
    <reaction evidence="1 5">
        <text>Hydrolysis of terminal, non-reducing alpha-D-galactose residues in alpha-D-galactosides, including galactose oligosaccharides, galactomannans and galactolipids.</text>
        <dbReference type="EC" id="3.2.1.22"/>
    </reaction>
</comment>
<evidence type="ECO:0000313" key="9">
    <source>
        <dbReference type="Proteomes" id="UP001602245"/>
    </source>
</evidence>
<keyword evidence="4 5" id="KW-0326">Glycosidase</keyword>
<protein>
    <recommendedName>
        <fullName evidence="2 5">Alpha-galactosidase</fullName>
        <ecNumber evidence="2 5">3.2.1.22</ecNumber>
    </recommendedName>
</protein>
<dbReference type="InterPro" id="IPR000111">
    <property type="entry name" value="Glyco_hydro_27/36_CS"/>
</dbReference>
<dbReference type="Pfam" id="PF02065">
    <property type="entry name" value="Melibiase"/>
    <property type="match status" value="1"/>
</dbReference>
<dbReference type="InterPro" id="IPR017853">
    <property type="entry name" value="GH"/>
</dbReference>
<evidence type="ECO:0000313" key="8">
    <source>
        <dbReference type="EMBL" id="MFF5296043.1"/>
    </source>
</evidence>
<dbReference type="InterPro" id="IPR013780">
    <property type="entry name" value="Glyco_hydro_b"/>
</dbReference>
<evidence type="ECO:0000259" key="7">
    <source>
        <dbReference type="Pfam" id="PF16875"/>
    </source>
</evidence>
<proteinExistence type="inferred from homology"/>
<dbReference type="Pfam" id="PF16875">
    <property type="entry name" value="Glyco_hydro_36N"/>
    <property type="match status" value="1"/>
</dbReference>
<dbReference type="Proteomes" id="UP001602245">
    <property type="component" value="Unassembled WGS sequence"/>
</dbReference>
<dbReference type="InterPro" id="IPR050985">
    <property type="entry name" value="Alpha-glycosidase_related"/>
</dbReference>
<dbReference type="CDD" id="cd14791">
    <property type="entry name" value="GH36"/>
    <property type="match status" value="1"/>
</dbReference>
<dbReference type="InterPro" id="IPR013785">
    <property type="entry name" value="Aldolase_TIM"/>
</dbReference>
<dbReference type="InterPro" id="IPR002252">
    <property type="entry name" value="Glyco_hydro_36"/>
</dbReference>
<evidence type="ECO:0000256" key="5">
    <source>
        <dbReference type="PIRNR" id="PIRNR005536"/>
    </source>
</evidence>
<dbReference type="GO" id="GO:0004557">
    <property type="term" value="F:alpha-galactosidase activity"/>
    <property type="evidence" value="ECO:0007669"/>
    <property type="project" value="UniProtKB-EC"/>
</dbReference>
<reference evidence="8 9" key="1">
    <citation type="submission" date="2024-10" db="EMBL/GenBank/DDBJ databases">
        <title>The Natural Products Discovery Center: Release of the First 8490 Sequenced Strains for Exploring Actinobacteria Biosynthetic Diversity.</title>
        <authorList>
            <person name="Kalkreuter E."/>
            <person name="Kautsar S.A."/>
            <person name="Yang D."/>
            <person name="Bader C.D."/>
            <person name="Teijaro C.N."/>
            <person name="Fluegel L."/>
            <person name="Davis C.M."/>
            <person name="Simpson J.R."/>
            <person name="Lauterbach L."/>
            <person name="Steele A.D."/>
            <person name="Gui C."/>
            <person name="Meng S."/>
            <person name="Li G."/>
            <person name="Viehrig K."/>
            <person name="Ye F."/>
            <person name="Su P."/>
            <person name="Kiefer A.F."/>
            <person name="Nichols A."/>
            <person name="Cepeda A.J."/>
            <person name="Yan W."/>
            <person name="Fan B."/>
            <person name="Jiang Y."/>
            <person name="Adhikari A."/>
            <person name="Zheng C.-J."/>
            <person name="Schuster L."/>
            <person name="Cowan T.M."/>
            <person name="Smanski M.J."/>
            <person name="Chevrette M.G."/>
            <person name="De Carvalho L.P.S."/>
            <person name="Shen B."/>
        </authorList>
    </citation>
    <scope>NUCLEOTIDE SEQUENCE [LARGE SCALE GENOMIC DNA]</scope>
    <source>
        <strain evidence="8 9">NPDC000087</strain>
    </source>
</reference>